<feature type="non-terminal residue" evidence="2">
    <location>
        <position position="206"/>
    </location>
</feature>
<dbReference type="Pfam" id="PF00149">
    <property type="entry name" value="Metallophos"/>
    <property type="match status" value="1"/>
</dbReference>
<reference evidence="3" key="1">
    <citation type="journal article" date="2019" name="Int. J. Syst. Evol. Microbiol.">
        <title>The Global Catalogue of Microorganisms (GCM) 10K type strain sequencing project: providing services to taxonomists for standard genome sequencing and annotation.</title>
        <authorList>
            <consortium name="The Broad Institute Genomics Platform"/>
            <consortium name="The Broad Institute Genome Sequencing Center for Infectious Disease"/>
            <person name="Wu L."/>
            <person name="Ma J."/>
        </authorList>
    </citation>
    <scope>NUCLEOTIDE SEQUENCE [LARGE SCALE GENOMIC DNA]</scope>
    <source>
        <strain evidence="3">JCM 31486</strain>
    </source>
</reference>
<sequence length="206" mass="22275">MSPSRRSFLATAGAIGAGVTVSGAPLALADTGSWCPDGENPRFTIAVIPDTQYLFDEDRGDPAPLDASLKYIVDKSAERNIVFVAHLGDLTEHGEPVEMDRVSRVFRYFDQRRVGYSVLAGNHDIDSGKDDQRGPSAYLNAFGPQRFRSSPTFRGATKDGYNSYHTFRAAHCLEVGHVLAGAGELVGQHPVTHLGGHGCSVRDERS</sequence>
<dbReference type="PROSITE" id="PS51318">
    <property type="entry name" value="TAT"/>
    <property type="match status" value="1"/>
</dbReference>
<dbReference type="InterPro" id="IPR051918">
    <property type="entry name" value="STPP_CPPED1"/>
</dbReference>
<evidence type="ECO:0000259" key="1">
    <source>
        <dbReference type="Pfam" id="PF00149"/>
    </source>
</evidence>
<organism evidence="2 3">
    <name type="scientific">Kibdelosporangium lantanae</name>
    <dbReference type="NCBI Taxonomy" id="1497396"/>
    <lineage>
        <taxon>Bacteria</taxon>
        <taxon>Bacillati</taxon>
        <taxon>Actinomycetota</taxon>
        <taxon>Actinomycetes</taxon>
        <taxon>Pseudonocardiales</taxon>
        <taxon>Pseudonocardiaceae</taxon>
        <taxon>Kibdelosporangium</taxon>
    </lineage>
</organism>
<evidence type="ECO:0000313" key="3">
    <source>
        <dbReference type="Proteomes" id="UP001597045"/>
    </source>
</evidence>
<dbReference type="InterPro" id="IPR006311">
    <property type="entry name" value="TAT_signal"/>
</dbReference>
<accession>A0ABW3M6Z4</accession>
<gene>
    <name evidence="2" type="ORF">ACFQ1S_05590</name>
</gene>
<feature type="domain" description="Calcineurin-like phosphoesterase" evidence="1">
    <location>
        <begin position="44"/>
        <end position="142"/>
    </location>
</feature>
<dbReference type="InterPro" id="IPR029052">
    <property type="entry name" value="Metallo-depent_PP-like"/>
</dbReference>
<proteinExistence type="predicted"/>
<protein>
    <submittedName>
        <fullName evidence="2">Metallophosphoesterase</fullName>
    </submittedName>
</protein>
<dbReference type="PANTHER" id="PTHR43143">
    <property type="entry name" value="METALLOPHOSPHOESTERASE, CALCINEURIN SUPERFAMILY"/>
    <property type="match status" value="1"/>
</dbReference>
<name>A0ABW3M6Z4_9PSEU</name>
<dbReference type="EMBL" id="JBHTIS010000206">
    <property type="protein sequence ID" value="MFD1045099.1"/>
    <property type="molecule type" value="Genomic_DNA"/>
</dbReference>
<dbReference type="InterPro" id="IPR004843">
    <property type="entry name" value="Calcineurin-like_PHP"/>
</dbReference>
<keyword evidence="3" id="KW-1185">Reference proteome</keyword>
<evidence type="ECO:0000313" key="2">
    <source>
        <dbReference type="EMBL" id="MFD1045099.1"/>
    </source>
</evidence>
<dbReference type="PANTHER" id="PTHR43143:SF5">
    <property type="entry name" value="SECRETED PROTEIN"/>
    <property type="match status" value="1"/>
</dbReference>
<comment type="caution">
    <text evidence="2">The sequence shown here is derived from an EMBL/GenBank/DDBJ whole genome shotgun (WGS) entry which is preliminary data.</text>
</comment>
<dbReference type="Proteomes" id="UP001597045">
    <property type="component" value="Unassembled WGS sequence"/>
</dbReference>
<dbReference type="SUPFAM" id="SSF56300">
    <property type="entry name" value="Metallo-dependent phosphatases"/>
    <property type="match status" value="1"/>
</dbReference>
<dbReference type="Gene3D" id="3.60.21.10">
    <property type="match status" value="1"/>
</dbReference>